<reference evidence="3" key="1">
    <citation type="submission" date="2021-01" db="UniProtKB">
        <authorList>
            <consortium name="EnsemblMetazoa"/>
        </authorList>
    </citation>
    <scope>IDENTIFICATION</scope>
</reference>
<feature type="repeat" description="WD" evidence="1">
    <location>
        <begin position="319"/>
        <end position="360"/>
    </location>
</feature>
<dbReference type="OrthoDB" id="63070at2759"/>
<dbReference type="Pfam" id="PF00400">
    <property type="entry name" value="WD40"/>
    <property type="match status" value="4"/>
</dbReference>
<dbReference type="EnsemblMetazoa" id="CLYHEMT013376.1">
    <property type="protein sequence ID" value="CLYHEMP013376.1"/>
    <property type="gene ID" value="CLYHEMG013376"/>
</dbReference>
<evidence type="ECO:0000256" key="1">
    <source>
        <dbReference type="PROSITE-ProRule" id="PRU00221"/>
    </source>
</evidence>
<dbReference type="GO" id="GO:0080008">
    <property type="term" value="C:Cul4-RING E3 ubiquitin ligase complex"/>
    <property type="evidence" value="ECO:0007669"/>
    <property type="project" value="TreeGrafter"/>
</dbReference>
<dbReference type="SUPFAM" id="SSF50978">
    <property type="entry name" value="WD40 repeat-like"/>
    <property type="match status" value="1"/>
</dbReference>
<dbReference type="AlphaFoldDB" id="A0A7M6DJS8"/>
<dbReference type="GeneID" id="136798005"/>
<dbReference type="InterPro" id="IPR015943">
    <property type="entry name" value="WD40/YVTN_repeat-like_dom_sf"/>
</dbReference>
<evidence type="ECO:0000313" key="4">
    <source>
        <dbReference type="Proteomes" id="UP000594262"/>
    </source>
</evidence>
<feature type="region of interest" description="Disordered" evidence="2">
    <location>
        <begin position="487"/>
        <end position="515"/>
    </location>
</feature>
<keyword evidence="4" id="KW-1185">Reference proteome</keyword>
<feature type="region of interest" description="Disordered" evidence="2">
    <location>
        <begin position="47"/>
        <end position="73"/>
    </location>
</feature>
<dbReference type="InterPro" id="IPR001680">
    <property type="entry name" value="WD40_rpt"/>
</dbReference>
<proteinExistence type="predicted"/>
<accession>A0A7M6DJS8</accession>
<dbReference type="PROSITE" id="PS50082">
    <property type="entry name" value="WD_REPEATS_2"/>
    <property type="match status" value="3"/>
</dbReference>
<dbReference type="Proteomes" id="UP000594262">
    <property type="component" value="Unplaced"/>
</dbReference>
<dbReference type="PANTHER" id="PTHR19847:SF7">
    <property type="entry name" value="DDB1- AND CUL4-ASSOCIATED FACTOR 11"/>
    <property type="match status" value="1"/>
</dbReference>
<dbReference type="SMART" id="SM00320">
    <property type="entry name" value="WD40"/>
    <property type="match status" value="7"/>
</dbReference>
<dbReference type="InterPro" id="IPR051859">
    <property type="entry name" value="DCAF"/>
</dbReference>
<evidence type="ECO:0000256" key="2">
    <source>
        <dbReference type="SAM" id="MobiDB-lite"/>
    </source>
</evidence>
<keyword evidence="1" id="KW-0853">WD repeat</keyword>
<dbReference type="FunFam" id="2.130.10.10:FF:000492">
    <property type="entry name" value="LEC14B homolog isoform X2"/>
    <property type="match status" value="1"/>
</dbReference>
<dbReference type="Gene3D" id="2.130.10.10">
    <property type="entry name" value="YVTN repeat-like/Quinoprotein amine dehydrogenase"/>
    <property type="match status" value="2"/>
</dbReference>
<name>A0A7M6DJS8_9CNID</name>
<dbReference type="PROSITE" id="PS50294">
    <property type="entry name" value="WD_REPEATS_REGION"/>
    <property type="match status" value="2"/>
</dbReference>
<dbReference type="GO" id="GO:0043161">
    <property type="term" value="P:proteasome-mediated ubiquitin-dependent protein catabolic process"/>
    <property type="evidence" value="ECO:0007669"/>
    <property type="project" value="TreeGrafter"/>
</dbReference>
<evidence type="ECO:0000313" key="3">
    <source>
        <dbReference type="EnsemblMetazoa" id="CLYHEMP013376.1"/>
    </source>
</evidence>
<dbReference type="InterPro" id="IPR036322">
    <property type="entry name" value="WD40_repeat_dom_sf"/>
</dbReference>
<sequence length="515" mass="58098">MGDNNQRSPEDLGEIISFLLVSGQVRLVRSSGIGAFEVDMPAFGFGGDSSDDETGHLNTAPLSPRGDTAPDTSNIEKSRLKNILLNETGYNYQYPKNITNRILKRQHGALLGRDSFNSADRLQIYSKFLPNKCDIVEKFRSKVFCGTYSNDGSVFMSACQDQHIRLYDTTNDNFKLFRDIKAKDVGWSVVDTAYSPDQNYIIYSSWSEFIHLCNVYGDHETHLALDLRPDTTQFCAFSVSFSHDSKEIVAGGSDCGLYIYERGCDQRILKITAHEEDVNSVAFADDSSNILISGSDDGLCKVWDRRALNEQTPEPVGIFAGHVNGITYVSSKNDGVHFISNSKDQSIKLWDIRHFSSEETVREARSIVANQSWDYRWPAAPRRSQRLKKSPGKDAVMTYRGHRVLHTLLRAKFSPVFTTGQKYIYAGCASGNVVIYDVLTGEIVEKLKGVHNQCVRDVSWHPYQNTIMSSSWDFSIGRWDFHRTDVQEQKDNDDEESTTLPKSKRRRQFSASAVS</sequence>
<feature type="repeat" description="WD" evidence="1">
    <location>
        <begin position="271"/>
        <end position="304"/>
    </location>
</feature>
<dbReference type="RefSeq" id="XP_066910697.1">
    <property type="nucleotide sequence ID" value="XM_067054596.1"/>
</dbReference>
<evidence type="ECO:0008006" key="5">
    <source>
        <dbReference type="Google" id="ProtNLM"/>
    </source>
</evidence>
<protein>
    <recommendedName>
        <fullName evidence="5">DDB1- and CUL4-associated factor 11</fullName>
    </recommendedName>
</protein>
<feature type="repeat" description="WD" evidence="1">
    <location>
        <begin position="448"/>
        <end position="489"/>
    </location>
</feature>
<dbReference type="PANTHER" id="PTHR19847">
    <property type="entry name" value="DDB1- AND CUL4-ASSOCIATED FACTOR 11"/>
    <property type="match status" value="1"/>
</dbReference>
<organism evidence="3 4">
    <name type="scientific">Clytia hemisphaerica</name>
    <dbReference type="NCBI Taxonomy" id="252671"/>
    <lineage>
        <taxon>Eukaryota</taxon>
        <taxon>Metazoa</taxon>
        <taxon>Cnidaria</taxon>
        <taxon>Hydrozoa</taxon>
        <taxon>Hydroidolina</taxon>
        <taxon>Leptothecata</taxon>
        <taxon>Obeliida</taxon>
        <taxon>Clytiidae</taxon>
        <taxon>Clytia</taxon>
    </lineage>
</organism>